<reference evidence="3" key="1">
    <citation type="submission" date="2023-07" db="EMBL/GenBank/DDBJ databases">
        <title>Defluviimonas sediminis sp. nov., isolated from mangrove sediment.</title>
        <authorList>
            <person name="Liu L."/>
            <person name="Li J."/>
            <person name="Huang Y."/>
            <person name="Pan J."/>
            <person name="Li M."/>
        </authorList>
    </citation>
    <scope>NUCLEOTIDE SEQUENCE [LARGE SCALE GENOMIC DNA]</scope>
    <source>
        <strain evidence="3">FT324</strain>
    </source>
</reference>
<dbReference type="Gene3D" id="3.10.180.10">
    <property type="entry name" value="2,3-Dihydroxybiphenyl 1,2-Dioxygenase, domain 1"/>
    <property type="match status" value="1"/>
</dbReference>
<name>A0ABT2NUU6_9RHOB</name>
<evidence type="ECO:0000313" key="2">
    <source>
        <dbReference type="EMBL" id="MCT8331724.1"/>
    </source>
</evidence>
<dbReference type="InterPro" id="IPR037523">
    <property type="entry name" value="VOC_core"/>
</dbReference>
<gene>
    <name evidence="2" type="ORF">N5I32_19585</name>
</gene>
<organism evidence="2 3">
    <name type="scientific">Albidovulum sediminis</name>
    <dbReference type="NCBI Taxonomy" id="3066345"/>
    <lineage>
        <taxon>Bacteria</taxon>
        <taxon>Pseudomonadati</taxon>
        <taxon>Pseudomonadota</taxon>
        <taxon>Alphaproteobacteria</taxon>
        <taxon>Rhodobacterales</taxon>
        <taxon>Paracoccaceae</taxon>
        <taxon>Albidovulum</taxon>
    </lineage>
</organism>
<dbReference type="Pfam" id="PF00903">
    <property type="entry name" value="Glyoxalase"/>
    <property type="match status" value="1"/>
</dbReference>
<dbReference type="InterPro" id="IPR004360">
    <property type="entry name" value="Glyas_Fos-R_dOase_dom"/>
</dbReference>
<protein>
    <submittedName>
        <fullName evidence="2">VOC family protein</fullName>
    </submittedName>
</protein>
<evidence type="ECO:0000259" key="1">
    <source>
        <dbReference type="PROSITE" id="PS51819"/>
    </source>
</evidence>
<accession>A0ABT2NUU6</accession>
<dbReference type="PANTHER" id="PTHR36503">
    <property type="entry name" value="BLR2520 PROTEIN"/>
    <property type="match status" value="1"/>
</dbReference>
<dbReference type="RefSeq" id="WP_261497632.1">
    <property type="nucleotide sequence ID" value="NZ_JAOCQF010000006.1"/>
</dbReference>
<dbReference type="EMBL" id="JAOCQF010000006">
    <property type="protein sequence ID" value="MCT8331724.1"/>
    <property type="molecule type" value="Genomic_DNA"/>
</dbReference>
<dbReference type="SUPFAM" id="SSF54593">
    <property type="entry name" value="Glyoxalase/Bleomycin resistance protein/Dihydroxybiphenyl dioxygenase"/>
    <property type="match status" value="1"/>
</dbReference>
<dbReference type="Proteomes" id="UP001205601">
    <property type="component" value="Unassembled WGS sequence"/>
</dbReference>
<dbReference type="PROSITE" id="PS51819">
    <property type="entry name" value="VOC"/>
    <property type="match status" value="1"/>
</dbReference>
<keyword evidence="3" id="KW-1185">Reference proteome</keyword>
<evidence type="ECO:0000313" key="3">
    <source>
        <dbReference type="Proteomes" id="UP001205601"/>
    </source>
</evidence>
<proteinExistence type="predicted"/>
<dbReference type="PANTHER" id="PTHR36503:SF1">
    <property type="entry name" value="BLR2520 PROTEIN"/>
    <property type="match status" value="1"/>
</dbReference>
<comment type="caution">
    <text evidence="2">The sequence shown here is derived from an EMBL/GenBank/DDBJ whole genome shotgun (WGS) entry which is preliminary data.</text>
</comment>
<dbReference type="InterPro" id="IPR029068">
    <property type="entry name" value="Glyas_Bleomycin-R_OHBP_Dase"/>
</dbReference>
<sequence>MTPQRVTLITLGVDDIARSRAFYEALGWQPAEAHEEVVFYQMHGAVLALFGRSALAQDQGRPAALLGTGAIALAQNFPTEAEVDVAWSAALAAGATPLKAPEKVFWGGYSGYYADPDGHVWELAMNPFWPLAQDGSLTLPLRPSESP</sequence>
<feature type="domain" description="VOC" evidence="1">
    <location>
        <begin position="5"/>
        <end position="126"/>
    </location>
</feature>